<dbReference type="GO" id="GO:0039694">
    <property type="term" value="P:viral RNA genome replication"/>
    <property type="evidence" value="ECO:0007669"/>
    <property type="project" value="InterPro"/>
</dbReference>
<dbReference type="KEGG" id="vg:80551154"/>
<protein>
    <submittedName>
        <fullName evidence="1">PA</fullName>
    </submittedName>
</protein>
<keyword evidence="2" id="KW-1185">Reference proteome</keyword>
<organism evidence="1 2">
    <name type="scientific">Jos virus</name>
    <dbReference type="NCBI Taxonomy" id="1027466"/>
    <lineage>
        <taxon>Viruses</taxon>
        <taxon>Riboviria</taxon>
        <taxon>Orthornavirae</taxon>
        <taxon>Negarnaviricota</taxon>
        <taxon>Polyploviricotina</taxon>
        <taxon>Insthoviricetes</taxon>
        <taxon>Articulavirales</taxon>
        <taxon>Orthomyxoviridae</taxon>
        <taxon>Thogotovirus</taxon>
        <taxon>Thogotovirus josense</taxon>
    </lineage>
</organism>
<dbReference type="InterPro" id="IPR001009">
    <property type="entry name" value="PA/PA-X"/>
</dbReference>
<dbReference type="Gene3D" id="3.40.91.90">
    <property type="entry name" value="Influenza RNA-dependent RNA polymerase subunit PA, endonuclease domain"/>
    <property type="match status" value="1"/>
</dbReference>
<sequence>MEKPDCVDSQIWELSQSAQDWHLMDYGFERRVIASIEYTLCCLMSNKHFHEGEPQYEVYKWLDRPTVEWLMKKHSLARTVENTPHIFDRKTNTPYLIQITEDIDACEPSDGLDWCIFFELNGETHPSTINLLLGSQLQDMKSYMTTAYEWIIRQGLLERMLEAISSSPKLEFSVPTKAESLLLSDTDWPLIPNTEGGEIAKIEGRRWTQMKILPQIHYEDPEEKAPWTALLLGADSTYIEFPLGTDQEVLALYHGCFKNAEPIRTSRSCMADLYRCVKESIQAASEGHFVRDRIPEDERAFGINYKRKYKNRAEATSSEHQWERATFPIEKKGLPAWVEEELDALYQECQGDWLDLEPNAIYTPVDEIAERLTDKFISLVSTLKVSSIIEKWQVACTRIFSQLHTDRQRISLCPIITRDKKSGVSQMWGVVLLGPHHVKRDTDNAPLLVFEFLNSCPEAKYPKHTLFVVTLELPGKTVQKLATLRVTSCSRNKLFTFSTIRRIFIQPSSMFSQVLLQRAADANQVDEECNPEISLYIGGALRAMTTFQWVRKILCMEFLMAIYNNSQMEGFLANIRRLHMSRHAMMERHQVFIPFGSNPAGKVEECVINNPIVLYLAASWNSLPNVYY</sequence>
<dbReference type="GeneID" id="80551154"/>
<reference evidence="1" key="1">
    <citation type="journal article" date="2012" name="J. Gen. Virol.">
        <title>Genomic and antigenic characterization of Jos virus.</title>
        <authorList>
            <person name="Bussetti A.V."/>
            <person name="Palacios G."/>
            <person name="Travassos da Rosa A."/>
            <person name="Savji N."/>
            <person name="Jain K."/>
            <person name="Guzman H."/>
            <person name="Hutchison S."/>
            <person name="Popov V.L."/>
            <person name="Tesh R.B."/>
            <person name="Lipkin W.I."/>
        </authorList>
    </citation>
    <scope>NUCLEOTIDE SEQUENCE [LARGE SCALE GENOMIC DNA]</scope>
</reference>
<dbReference type="RefSeq" id="YP_010840325.1">
    <property type="nucleotide sequence ID" value="NC_078616.1"/>
</dbReference>
<evidence type="ECO:0000313" key="1">
    <source>
        <dbReference type="EMBL" id="AED98376.1"/>
    </source>
</evidence>
<dbReference type="InterPro" id="IPR038372">
    <property type="entry name" value="PA/PA-X_sf"/>
</dbReference>
<evidence type="ECO:0000313" key="2">
    <source>
        <dbReference type="Proteomes" id="UP000888060"/>
    </source>
</evidence>
<dbReference type="Proteomes" id="UP000888060">
    <property type="component" value="Genome"/>
</dbReference>
<accession>H6SW57</accession>
<name>H6SW57_9ORTO</name>
<dbReference type="GO" id="GO:0003723">
    <property type="term" value="F:RNA binding"/>
    <property type="evidence" value="ECO:0007669"/>
    <property type="project" value="InterPro"/>
</dbReference>
<proteinExistence type="predicted"/>
<dbReference type="EMBL" id="HM627175">
    <property type="protein sequence ID" value="AED98376.1"/>
    <property type="molecule type" value="Viral_cRNA"/>
</dbReference>
<dbReference type="Pfam" id="PF00603">
    <property type="entry name" value="Flu_PA"/>
    <property type="match status" value="1"/>
</dbReference>